<proteinExistence type="predicted"/>
<dbReference type="EMBL" id="JAPQKR010000014">
    <property type="protein sequence ID" value="KAJ5198163.1"/>
    <property type="molecule type" value="Genomic_DNA"/>
</dbReference>
<evidence type="ECO:0000313" key="1">
    <source>
        <dbReference type="EMBL" id="KAJ5198163.1"/>
    </source>
</evidence>
<comment type="caution">
    <text evidence="1">The sequence shown here is derived from an EMBL/GenBank/DDBJ whole genome shotgun (WGS) entry which is preliminary data.</text>
</comment>
<protein>
    <submittedName>
        <fullName evidence="1">Uncharacterized protein</fullName>
    </submittedName>
</protein>
<sequence length="181" mass="20219">MAEEQFGRFHRWLNSGNLETVSRGQVKYLDFAEKPSKAIGALSLGLDFIVIIASVQMAVLGFIPTKACNVIGFEACGDGRDHIDIMMEQISVQWERGEYLGYFDQTLENAKAFVIGALVNGKDPRPDQTLAMMKHLTSLGLNPRLEWFGTPKAEHVSDRGTIIVTCPDNRPPNVFIDGYWK</sequence>
<gene>
    <name evidence="1" type="ORF">N7498_007280</name>
</gene>
<dbReference type="OrthoDB" id="10364258at2759"/>
<dbReference type="GeneID" id="83181643"/>
<dbReference type="Proteomes" id="UP001150904">
    <property type="component" value="Unassembled WGS sequence"/>
</dbReference>
<dbReference type="RefSeq" id="XP_058306591.1">
    <property type="nucleotide sequence ID" value="XM_058454342.1"/>
</dbReference>
<organism evidence="1 2">
    <name type="scientific">Penicillium cinerascens</name>
    <dbReference type="NCBI Taxonomy" id="70096"/>
    <lineage>
        <taxon>Eukaryota</taxon>
        <taxon>Fungi</taxon>
        <taxon>Dikarya</taxon>
        <taxon>Ascomycota</taxon>
        <taxon>Pezizomycotina</taxon>
        <taxon>Eurotiomycetes</taxon>
        <taxon>Eurotiomycetidae</taxon>
        <taxon>Eurotiales</taxon>
        <taxon>Aspergillaceae</taxon>
        <taxon>Penicillium</taxon>
    </lineage>
</organism>
<keyword evidence="2" id="KW-1185">Reference proteome</keyword>
<reference evidence="1" key="2">
    <citation type="journal article" date="2023" name="IMA Fungus">
        <title>Comparative genomic study of the Penicillium genus elucidates a diverse pangenome and 15 lateral gene transfer events.</title>
        <authorList>
            <person name="Petersen C."/>
            <person name="Sorensen T."/>
            <person name="Nielsen M.R."/>
            <person name="Sondergaard T.E."/>
            <person name="Sorensen J.L."/>
            <person name="Fitzpatrick D.A."/>
            <person name="Frisvad J.C."/>
            <person name="Nielsen K.L."/>
        </authorList>
    </citation>
    <scope>NUCLEOTIDE SEQUENCE</scope>
    <source>
        <strain evidence="1">IBT 15544</strain>
    </source>
</reference>
<accession>A0A9W9JJM6</accession>
<dbReference type="AlphaFoldDB" id="A0A9W9JJM6"/>
<reference evidence="1" key="1">
    <citation type="submission" date="2022-12" db="EMBL/GenBank/DDBJ databases">
        <authorList>
            <person name="Petersen C."/>
        </authorList>
    </citation>
    <scope>NUCLEOTIDE SEQUENCE</scope>
    <source>
        <strain evidence="1">IBT 15544</strain>
    </source>
</reference>
<name>A0A9W9JJM6_9EURO</name>
<evidence type="ECO:0000313" key="2">
    <source>
        <dbReference type="Proteomes" id="UP001150904"/>
    </source>
</evidence>